<proteinExistence type="predicted"/>
<reference evidence="1 2" key="1">
    <citation type="journal article" date="2023" name="Plants (Basel)">
        <title>Bridging the Gap: Combining Genomics and Transcriptomics Approaches to Understand Stylosanthes scabra, an Orphan Legume from the Brazilian Caatinga.</title>
        <authorList>
            <person name="Ferreira-Neto J.R.C."/>
            <person name="da Silva M.D."/>
            <person name="Binneck E."/>
            <person name="de Melo N.F."/>
            <person name="da Silva R.H."/>
            <person name="de Melo A.L.T.M."/>
            <person name="Pandolfi V."/>
            <person name="Bustamante F.O."/>
            <person name="Brasileiro-Vidal A.C."/>
            <person name="Benko-Iseppon A.M."/>
        </authorList>
    </citation>
    <scope>NUCLEOTIDE SEQUENCE [LARGE SCALE GENOMIC DNA]</scope>
    <source>
        <tissue evidence="1">Leaves</tissue>
    </source>
</reference>
<evidence type="ECO:0008006" key="3">
    <source>
        <dbReference type="Google" id="ProtNLM"/>
    </source>
</evidence>
<name>A0ABU6YZ27_9FABA</name>
<dbReference type="SUPFAM" id="SSF56112">
    <property type="entry name" value="Protein kinase-like (PK-like)"/>
    <property type="match status" value="1"/>
</dbReference>
<evidence type="ECO:0000313" key="1">
    <source>
        <dbReference type="EMBL" id="MED6215016.1"/>
    </source>
</evidence>
<organism evidence="1 2">
    <name type="scientific">Stylosanthes scabra</name>
    <dbReference type="NCBI Taxonomy" id="79078"/>
    <lineage>
        <taxon>Eukaryota</taxon>
        <taxon>Viridiplantae</taxon>
        <taxon>Streptophyta</taxon>
        <taxon>Embryophyta</taxon>
        <taxon>Tracheophyta</taxon>
        <taxon>Spermatophyta</taxon>
        <taxon>Magnoliopsida</taxon>
        <taxon>eudicotyledons</taxon>
        <taxon>Gunneridae</taxon>
        <taxon>Pentapetalae</taxon>
        <taxon>rosids</taxon>
        <taxon>fabids</taxon>
        <taxon>Fabales</taxon>
        <taxon>Fabaceae</taxon>
        <taxon>Papilionoideae</taxon>
        <taxon>50 kb inversion clade</taxon>
        <taxon>dalbergioids sensu lato</taxon>
        <taxon>Dalbergieae</taxon>
        <taxon>Pterocarpus clade</taxon>
        <taxon>Stylosanthes</taxon>
    </lineage>
</organism>
<comment type="caution">
    <text evidence="1">The sequence shown here is derived from an EMBL/GenBank/DDBJ whole genome shotgun (WGS) entry which is preliminary data.</text>
</comment>
<dbReference type="Proteomes" id="UP001341840">
    <property type="component" value="Unassembled WGS sequence"/>
</dbReference>
<protein>
    <recommendedName>
        <fullName evidence="3">Protein kinase domain-containing protein</fullName>
    </recommendedName>
</protein>
<evidence type="ECO:0000313" key="2">
    <source>
        <dbReference type="Proteomes" id="UP001341840"/>
    </source>
</evidence>
<keyword evidence="2" id="KW-1185">Reference proteome</keyword>
<sequence>MQMKPNDEMLDNMITRFEAGKSLDKRYFILPQRMVRDNQDIYFCYESFDHNLETLMAAVVNGHVTEDEWRKVVIGCIKALHYLHETNISHGHITSYNLVRSNSNGYLMGGVGNIFTPKMMWNAPLRIDPLKHDVKCLVEVIYTCIPPAMNVVELTYLLEFLKFHTTMKHIQYHPYIQSSTGVVALFVSAWEVLHKDCSAMGKSYGDEIKKYIQVFENVMKSNKYTFPPNWKGNIPPNSTLSIMYNDSDSSYHDNVAGLFKFWRNVFTHAKKGTEDTVEQHHDALYNMLNTVWPGFAHM</sequence>
<accession>A0ABU6YZ27</accession>
<feature type="non-terminal residue" evidence="1">
    <location>
        <position position="298"/>
    </location>
</feature>
<dbReference type="Gene3D" id="1.10.510.10">
    <property type="entry name" value="Transferase(Phosphotransferase) domain 1"/>
    <property type="match status" value="1"/>
</dbReference>
<dbReference type="InterPro" id="IPR011009">
    <property type="entry name" value="Kinase-like_dom_sf"/>
</dbReference>
<dbReference type="EMBL" id="JASCZI010247103">
    <property type="protein sequence ID" value="MED6215016.1"/>
    <property type="molecule type" value="Genomic_DNA"/>
</dbReference>
<gene>
    <name evidence="1" type="ORF">PIB30_109173</name>
</gene>